<dbReference type="EMBL" id="LBUP01000002">
    <property type="protein sequence ID" value="KKQ66922.1"/>
    <property type="molecule type" value="Genomic_DNA"/>
</dbReference>
<dbReference type="Proteomes" id="UP000034235">
    <property type="component" value="Unassembled WGS sequence"/>
</dbReference>
<gene>
    <name evidence="1" type="ORF">US86_C0002G0039</name>
</gene>
<evidence type="ECO:0000313" key="2">
    <source>
        <dbReference type="Proteomes" id="UP000034235"/>
    </source>
</evidence>
<reference evidence="1 2" key="1">
    <citation type="journal article" date="2015" name="Nature">
        <title>rRNA introns, odd ribosomes, and small enigmatic genomes across a large radiation of phyla.</title>
        <authorList>
            <person name="Brown C.T."/>
            <person name="Hug L.A."/>
            <person name="Thomas B.C."/>
            <person name="Sharon I."/>
            <person name="Castelle C.J."/>
            <person name="Singh A."/>
            <person name="Wilkins M.J."/>
            <person name="Williams K.H."/>
            <person name="Banfield J.F."/>
        </authorList>
    </citation>
    <scope>NUCLEOTIDE SEQUENCE [LARGE SCALE GENOMIC DNA]</scope>
</reference>
<evidence type="ECO:0000313" key="1">
    <source>
        <dbReference type="EMBL" id="KKQ66922.1"/>
    </source>
</evidence>
<comment type="caution">
    <text evidence="1">The sequence shown here is derived from an EMBL/GenBank/DDBJ whole genome shotgun (WGS) entry which is preliminary data.</text>
</comment>
<organism evidence="1 2">
    <name type="scientific">Candidatus Daviesbacteria bacterium GW2011_GWA2_38_24</name>
    <dbReference type="NCBI Taxonomy" id="1618422"/>
    <lineage>
        <taxon>Bacteria</taxon>
        <taxon>Candidatus Daviesiibacteriota</taxon>
    </lineage>
</organism>
<dbReference type="AlphaFoldDB" id="A0A0G0JJ97"/>
<protein>
    <submittedName>
        <fullName evidence="1">Uncharacterized protein</fullName>
    </submittedName>
</protein>
<sequence>MGIRERSPFDERLLSHHPAGKACFDTCLANSWQPRSGDVLRLVRLWDEVQQGKRSEWVYSPRMEFVRWLFENGRINEGFENS</sequence>
<name>A0A0G0JJ97_9BACT</name>
<accession>A0A0G0JJ97</accession>
<proteinExistence type="predicted"/>